<dbReference type="Gene3D" id="1.10.510.10">
    <property type="entry name" value="Transferase(Phosphotransferase) domain 1"/>
    <property type="match status" value="1"/>
</dbReference>
<feature type="compositionally biased region" description="Low complexity" evidence="1">
    <location>
        <begin position="262"/>
        <end position="278"/>
    </location>
</feature>
<dbReference type="InterPro" id="IPR000719">
    <property type="entry name" value="Prot_kinase_dom"/>
</dbReference>
<dbReference type="InterPro" id="IPR011009">
    <property type="entry name" value="Kinase-like_dom_sf"/>
</dbReference>
<keyword evidence="3" id="KW-0723">Serine/threonine-protein kinase</keyword>
<reference evidence="3 4" key="1">
    <citation type="submission" date="2009-11" db="EMBL/GenBank/DDBJ databases">
        <title>Annotation of Allomyces macrogynus ATCC 38327.</title>
        <authorList>
            <consortium name="The Broad Institute Genome Sequencing Platform"/>
            <person name="Russ C."/>
            <person name="Cuomo C."/>
            <person name="Burger G."/>
            <person name="Gray M.W."/>
            <person name="Holland P.W.H."/>
            <person name="King N."/>
            <person name="Lang F.B.F."/>
            <person name="Roger A.J."/>
            <person name="Ruiz-Trillo I."/>
            <person name="Young S.K."/>
            <person name="Zeng Q."/>
            <person name="Gargeya S."/>
            <person name="Fitzgerald M."/>
            <person name="Haas B."/>
            <person name="Abouelleil A."/>
            <person name="Alvarado L."/>
            <person name="Arachchi H.M."/>
            <person name="Berlin A."/>
            <person name="Chapman S.B."/>
            <person name="Gearin G."/>
            <person name="Goldberg J."/>
            <person name="Griggs A."/>
            <person name="Gujja S."/>
            <person name="Hansen M."/>
            <person name="Heiman D."/>
            <person name="Howarth C."/>
            <person name="Larimer J."/>
            <person name="Lui A."/>
            <person name="MacDonald P.J.P."/>
            <person name="McCowen C."/>
            <person name="Montmayeur A."/>
            <person name="Murphy C."/>
            <person name="Neiman D."/>
            <person name="Pearson M."/>
            <person name="Priest M."/>
            <person name="Roberts A."/>
            <person name="Saif S."/>
            <person name="Shea T."/>
            <person name="Sisk P."/>
            <person name="Stolte C."/>
            <person name="Sykes S."/>
            <person name="Wortman J."/>
            <person name="Nusbaum C."/>
            <person name="Birren B."/>
        </authorList>
    </citation>
    <scope>NUCLEOTIDE SEQUENCE [LARGE SCALE GENOMIC DNA]</scope>
    <source>
        <strain evidence="3 4">ATCC 38327</strain>
    </source>
</reference>
<dbReference type="Proteomes" id="UP000054350">
    <property type="component" value="Unassembled WGS sequence"/>
</dbReference>
<evidence type="ECO:0000259" key="2">
    <source>
        <dbReference type="PROSITE" id="PS50011"/>
    </source>
</evidence>
<dbReference type="PANTHER" id="PTHR23257">
    <property type="entry name" value="SERINE-THREONINE PROTEIN KINASE"/>
    <property type="match status" value="1"/>
</dbReference>
<dbReference type="VEuPathDB" id="FungiDB:AMAG_14387"/>
<organism evidence="3 4">
    <name type="scientific">Allomyces macrogynus (strain ATCC 38327)</name>
    <name type="common">Allomyces javanicus var. macrogynus</name>
    <dbReference type="NCBI Taxonomy" id="578462"/>
    <lineage>
        <taxon>Eukaryota</taxon>
        <taxon>Fungi</taxon>
        <taxon>Fungi incertae sedis</taxon>
        <taxon>Blastocladiomycota</taxon>
        <taxon>Blastocladiomycetes</taxon>
        <taxon>Blastocladiales</taxon>
        <taxon>Blastocladiaceae</taxon>
        <taxon>Allomyces</taxon>
    </lineage>
</organism>
<protein>
    <submittedName>
        <fullName evidence="3">Serine/threonine protein kinase</fullName>
    </submittedName>
</protein>
<feature type="compositionally biased region" description="Acidic residues" evidence="1">
    <location>
        <begin position="127"/>
        <end position="147"/>
    </location>
</feature>
<sequence>MPPATKLSPRATADVLDGYFKELLTYAKHVLEHRPGEVVAMKSLSSSSWRKEHWQKIIQDGRARGIAHLPNASSIDQWFEQFREYKRKLKSKNVPVANYRRASAPLPDFDKDFEAALCAHQTALAESDDDEYRNTDDDVGLSDEDASGSDKEAELRTADHASTVPAQPAPRGPMTRSRTRRTVVPPPQYPNAAGPPRAAEAAVETLNSSMNSMRVRSDPNKHAQRQPQHRAFQPPPPQPQHPQQRHVPRVAPVHGEQLYKQQMAQARQQQMQAQPQSRSDARVPAMSTDVQLLRLIAAGGQATVFLARLPLDSRSLVVVKVFYCKPSPHELAGMRAMSMTTFTIRLIGETQISRDALMPFTDQMRQHDVDINAFKFDENICVTGWCYERLQGDLEAAILDRKRPMNNTMKLLVGLQIAYFLHGVHTAGFIFRDLKPSNVLVNKDLHGADINVTIQYFLEHEPVIKVTDFGLVTRERASKKTRAAGTVGYMPAVQMNSESYDKTVDLTAYGITLAEILTNDLMYDVSEPDSEIEEEFRSLRVVERVSSRFARHKGYIPSALQSLILNAVAGHIGSIQQFIEYLEGMLKAIAFGHDVAKSGLSLMSEDAGTPARAIAPATSQPPQAGRPRHAQAARAGMAMGYTGGAY</sequence>
<feature type="compositionally biased region" description="Low complexity" evidence="1">
    <location>
        <begin position="190"/>
        <end position="202"/>
    </location>
</feature>
<evidence type="ECO:0000313" key="3">
    <source>
        <dbReference type="EMBL" id="KNE69865.1"/>
    </source>
</evidence>
<dbReference type="GO" id="GO:0005524">
    <property type="term" value="F:ATP binding"/>
    <property type="evidence" value="ECO:0007669"/>
    <property type="project" value="InterPro"/>
</dbReference>
<feature type="compositionally biased region" description="Basic and acidic residues" evidence="1">
    <location>
        <begin position="148"/>
        <end position="159"/>
    </location>
</feature>
<keyword evidence="3" id="KW-0418">Kinase</keyword>
<evidence type="ECO:0000313" key="4">
    <source>
        <dbReference type="Proteomes" id="UP000054350"/>
    </source>
</evidence>
<dbReference type="GO" id="GO:0004674">
    <property type="term" value="F:protein serine/threonine kinase activity"/>
    <property type="evidence" value="ECO:0007669"/>
    <property type="project" value="UniProtKB-KW"/>
</dbReference>
<dbReference type="InterPro" id="IPR050167">
    <property type="entry name" value="Ser_Thr_protein_kinase"/>
</dbReference>
<feature type="region of interest" description="Disordered" evidence="1">
    <location>
        <begin position="127"/>
        <end position="245"/>
    </location>
</feature>
<keyword evidence="3" id="KW-0808">Transferase</keyword>
<feature type="compositionally biased region" description="Polar residues" evidence="1">
    <location>
        <begin position="205"/>
        <end position="214"/>
    </location>
</feature>
<feature type="region of interest" description="Disordered" evidence="1">
    <location>
        <begin position="262"/>
        <end position="282"/>
    </location>
</feature>
<dbReference type="SUPFAM" id="SSF56112">
    <property type="entry name" value="Protein kinase-like (PK-like)"/>
    <property type="match status" value="1"/>
</dbReference>
<gene>
    <name evidence="3" type="ORF">AMAG_14387</name>
</gene>
<keyword evidence="4" id="KW-1185">Reference proteome</keyword>
<accession>A0A0L0T543</accession>
<dbReference type="eggNOG" id="KOG1033">
    <property type="taxonomic scope" value="Eukaryota"/>
</dbReference>
<dbReference type="AlphaFoldDB" id="A0A0L0T543"/>
<dbReference type="Pfam" id="PF00069">
    <property type="entry name" value="Pkinase"/>
    <property type="match status" value="1"/>
</dbReference>
<dbReference type="GO" id="GO:0005737">
    <property type="term" value="C:cytoplasm"/>
    <property type="evidence" value="ECO:0007669"/>
    <property type="project" value="TreeGrafter"/>
</dbReference>
<feature type="region of interest" description="Disordered" evidence="1">
    <location>
        <begin position="613"/>
        <end position="633"/>
    </location>
</feature>
<name>A0A0L0T543_ALLM3</name>
<dbReference type="OrthoDB" id="4062651at2759"/>
<proteinExistence type="predicted"/>
<reference evidence="4" key="2">
    <citation type="submission" date="2009-11" db="EMBL/GenBank/DDBJ databases">
        <title>The Genome Sequence of Allomyces macrogynus strain ATCC 38327.</title>
        <authorList>
            <consortium name="The Broad Institute Genome Sequencing Platform"/>
            <person name="Russ C."/>
            <person name="Cuomo C."/>
            <person name="Shea T."/>
            <person name="Young S.K."/>
            <person name="Zeng Q."/>
            <person name="Koehrsen M."/>
            <person name="Haas B."/>
            <person name="Borodovsky M."/>
            <person name="Guigo R."/>
            <person name="Alvarado L."/>
            <person name="Berlin A."/>
            <person name="Borenstein D."/>
            <person name="Chen Z."/>
            <person name="Engels R."/>
            <person name="Freedman E."/>
            <person name="Gellesch M."/>
            <person name="Goldberg J."/>
            <person name="Griggs A."/>
            <person name="Gujja S."/>
            <person name="Heiman D."/>
            <person name="Hepburn T."/>
            <person name="Howarth C."/>
            <person name="Jen D."/>
            <person name="Larson L."/>
            <person name="Lewis B."/>
            <person name="Mehta T."/>
            <person name="Park D."/>
            <person name="Pearson M."/>
            <person name="Roberts A."/>
            <person name="Saif S."/>
            <person name="Shenoy N."/>
            <person name="Sisk P."/>
            <person name="Stolte C."/>
            <person name="Sykes S."/>
            <person name="Walk T."/>
            <person name="White J."/>
            <person name="Yandava C."/>
            <person name="Burger G."/>
            <person name="Gray M.W."/>
            <person name="Holland P.W.H."/>
            <person name="King N."/>
            <person name="Lang F.B.F."/>
            <person name="Roger A.J."/>
            <person name="Ruiz-Trillo I."/>
            <person name="Lander E."/>
            <person name="Nusbaum C."/>
        </authorList>
    </citation>
    <scope>NUCLEOTIDE SEQUENCE [LARGE SCALE GENOMIC DNA]</scope>
    <source>
        <strain evidence="4">ATCC 38327</strain>
    </source>
</reference>
<evidence type="ECO:0000256" key="1">
    <source>
        <dbReference type="SAM" id="MobiDB-lite"/>
    </source>
</evidence>
<dbReference type="STRING" id="578462.A0A0L0T543"/>
<dbReference type="SMART" id="SM00220">
    <property type="entry name" value="S_TKc"/>
    <property type="match status" value="1"/>
</dbReference>
<dbReference type="GO" id="GO:0007165">
    <property type="term" value="P:signal transduction"/>
    <property type="evidence" value="ECO:0007669"/>
    <property type="project" value="TreeGrafter"/>
</dbReference>
<dbReference type="EMBL" id="GG745362">
    <property type="protein sequence ID" value="KNE69865.1"/>
    <property type="molecule type" value="Genomic_DNA"/>
</dbReference>
<dbReference type="PROSITE" id="PS50011">
    <property type="entry name" value="PROTEIN_KINASE_DOM"/>
    <property type="match status" value="1"/>
</dbReference>
<feature type="domain" description="Protein kinase" evidence="2">
    <location>
        <begin position="290"/>
        <end position="596"/>
    </location>
</feature>